<dbReference type="InterPro" id="IPR029058">
    <property type="entry name" value="AB_hydrolase_fold"/>
</dbReference>
<dbReference type="GO" id="GO:0016787">
    <property type="term" value="F:hydrolase activity"/>
    <property type="evidence" value="ECO:0007669"/>
    <property type="project" value="UniProtKB-KW"/>
</dbReference>
<protein>
    <recommendedName>
        <fullName evidence="3">AB hydrolase-1 domain-containing protein</fullName>
    </recommendedName>
</protein>
<accession>A0A3D8QC79</accession>
<dbReference type="Gene3D" id="3.40.50.1820">
    <property type="entry name" value="alpha/beta hydrolase"/>
    <property type="match status" value="1"/>
</dbReference>
<dbReference type="InterPro" id="IPR000073">
    <property type="entry name" value="AB_hydrolase_1"/>
</dbReference>
<organism evidence="4 5">
    <name type="scientific">Coleophoma cylindrospora</name>
    <dbReference type="NCBI Taxonomy" id="1849047"/>
    <lineage>
        <taxon>Eukaryota</taxon>
        <taxon>Fungi</taxon>
        <taxon>Dikarya</taxon>
        <taxon>Ascomycota</taxon>
        <taxon>Pezizomycotina</taxon>
        <taxon>Leotiomycetes</taxon>
        <taxon>Helotiales</taxon>
        <taxon>Dermateaceae</taxon>
        <taxon>Coleophoma</taxon>
    </lineage>
</organism>
<dbReference type="Proteomes" id="UP000256645">
    <property type="component" value="Unassembled WGS sequence"/>
</dbReference>
<proteinExistence type="inferred from homology"/>
<dbReference type="STRING" id="1849047.A0A3D8QC79"/>
<sequence length="331" mass="37193">MADKVAPNDPRYQYKTANLNGITYGYMLAEPKGTPAGTIFLIHGFPDMSFGWRYQIPFLLSLGLRVVCPDMMGYGGTDAPEEPQYYTYKRAADDMAELAKQLGSSTIILGGHDWGGAVVYRIAMRYPKLISALFSVCTPFFPPQEKFVPLTAAPNFKYQLQFQGRELEDAIVGEDKCRQFLNALYGGRTPDGQLGFDVTVGAKIDLLPTLSHTPLLSKEELDFYAKQYAIHGMHGPLSWYRTGEINFAEERDYLDFDNVVGKFDMPTLYIAGKRDSALPPKMSEGMERWFRSLTKGEVNAGHWALWEQSEAVNRYLREFLAGQISGLKANL</sequence>
<feature type="domain" description="AB hydrolase-1" evidence="3">
    <location>
        <begin position="242"/>
        <end position="307"/>
    </location>
</feature>
<evidence type="ECO:0000256" key="1">
    <source>
        <dbReference type="ARBA" id="ARBA00022801"/>
    </source>
</evidence>
<gene>
    <name evidence="4" type="ORF">BP6252_12552</name>
</gene>
<name>A0A3D8QC79_9HELO</name>
<dbReference type="OrthoDB" id="408373at2759"/>
<dbReference type="EMBL" id="PDLM01000016">
    <property type="protein sequence ID" value="RDW59465.1"/>
    <property type="molecule type" value="Genomic_DNA"/>
</dbReference>
<dbReference type="InterPro" id="IPR000639">
    <property type="entry name" value="Epox_hydrolase-like"/>
</dbReference>
<evidence type="ECO:0000313" key="5">
    <source>
        <dbReference type="Proteomes" id="UP000256645"/>
    </source>
</evidence>
<evidence type="ECO:0000313" key="4">
    <source>
        <dbReference type="EMBL" id="RDW59465.1"/>
    </source>
</evidence>
<feature type="domain" description="AB hydrolase-1" evidence="3">
    <location>
        <begin position="38"/>
        <end position="147"/>
    </location>
</feature>
<evidence type="ECO:0000256" key="2">
    <source>
        <dbReference type="ARBA" id="ARBA00038334"/>
    </source>
</evidence>
<keyword evidence="1" id="KW-0378">Hydrolase</keyword>
<keyword evidence="5" id="KW-1185">Reference proteome</keyword>
<dbReference type="PRINTS" id="PR00412">
    <property type="entry name" value="EPOXHYDRLASE"/>
</dbReference>
<dbReference type="Pfam" id="PF00561">
    <property type="entry name" value="Abhydrolase_1"/>
    <property type="match status" value="2"/>
</dbReference>
<comment type="caution">
    <text evidence="4">The sequence shown here is derived from an EMBL/GenBank/DDBJ whole genome shotgun (WGS) entry which is preliminary data.</text>
</comment>
<comment type="similarity">
    <text evidence="2">Belongs to the AB hydrolase superfamily. Epoxide hydrolase family.</text>
</comment>
<dbReference type="PRINTS" id="PR00111">
    <property type="entry name" value="ABHYDROLASE"/>
</dbReference>
<dbReference type="SUPFAM" id="SSF53474">
    <property type="entry name" value="alpha/beta-Hydrolases"/>
    <property type="match status" value="1"/>
</dbReference>
<reference evidence="4 5" key="1">
    <citation type="journal article" date="2018" name="IMA Fungus">
        <title>IMA Genome-F 9: Draft genome sequence of Annulohypoxylon stygium, Aspergillus mulundensis, Berkeleyomyces basicola (syn. Thielaviopsis basicola), Ceratocystis smalleyi, two Cercospora beticola strains, Coleophoma cylindrospora, Fusarium fracticaudum, Phialophora cf. hyalina, and Morchella septimelata.</title>
        <authorList>
            <person name="Wingfield B.D."/>
            <person name="Bills G.F."/>
            <person name="Dong Y."/>
            <person name="Huang W."/>
            <person name="Nel W.J."/>
            <person name="Swalarsk-Parry B.S."/>
            <person name="Vaghefi N."/>
            <person name="Wilken P.M."/>
            <person name="An Z."/>
            <person name="de Beer Z.W."/>
            <person name="De Vos L."/>
            <person name="Chen L."/>
            <person name="Duong T.A."/>
            <person name="Gao Y."/>
            <person name="Hammerbacher A."/>
            <person name="Kikkert J.R."/>
            <person name="Li Y."/>
            <person name="Li H."/>
            <person name="Li K."/>
            <person name="Li Q."/>
            <person name="Liu X."/>
            <person name="Ma X."/>
            <person name="Naidoo K."/>
            <person name="Pethybridge S.J."/>
            <person name="Sun J."/>
            <person name="Steenkamp E.T."/>
            <person name="van der Nest M.A."/>
            <person name="van Wyk S."/>
            <person name="Wingfield M.J."/>
            <person name="Xiong C."/>
            <person name="Yue Q."/>
            <person name="Zhang X."/>
        </authorList>
    </citation>
    <scope>NUCLEOTIDE SEQUENCE [LARGE SCALE GENOMIC DNA]</scope>
    <source>
        <strain evidence="4 5">BP6252</strain>
    </source>
</reference>
<evidence type="ECO:0000259" key="3">
    <source>
        <dbReference type="Pfam" id="PF00561"/>
    </source>
</evidence>
<dbReference type="AlphaFoldDB" id="A0A3D8QC79"/>
<dbReference type="PANTHER" id="PTHR43329">
    <property type="entry name" value="EPOXIDE HYDROLASE"/>
    <property type="match status" value="1"/>
</dbReference>